<evidence type="ECO:0000313" key="5">
    <source>
        <dbReference type="EMBL" id="KAF2797914.1"/>
    </source>
</evidence>
<evidence type="ECO:0000313" key="6">
    <source>
        <dbReference type="Proteomes" id="UP000799757"/>
    </source>
</evidence>
<comment type="similarity">
    <text evidence="1">Belongs to the universal ribosomal protein uL24 family.</text>
</comment>
<dbReference type="GO" id="GO:0005840">
    <property type="term" value="C:ribosome"/>
    <property type="evidence" value="ECO:0007669"/>
    <property type="project" value="UniProtKB-KW"/>
</dbReference>
<organism evidence="5 6">
    <name type="scientific">Melanomma pulvis-pyrius CBS 109.77</name>
    <dbReference type="NCBI Taxonomy" id="1314802"/>
    <lineage>
        <taxon>Eukaryota</taxon>
        <taxon>Fungi</taxon>
        <taxon>Dikarya</taxon>
        <taxon>Ascomycota</taxon>
        <taxon>Pezizomycotina</taxon>
        <taxon>Dothideomycetes</taxon>
        <taxon>Pleosporomycetidae</taxon>
        <taxon>Pleosporales</taxon>
        <taxon>Melanommataceae</taxon>
        <taxon>Melanomma</taxon>
    </lineage>
</organism>
<evidence type="ECO:0008006" key="7">
    <source>
        <dbReference type="Google" id="ProtNLM"/>
    </source>
</evidence>
<dbReference type="EMBL" id="MU001795">
    <property type="protein sequence ID" value="KAF2797914.1"/>
    <property type="molecule type" value="Genomic_DNA"/>
</dbReference>
<dbReference type="Gene3D" id="2.30.30.30">
    <property type="match status" value="1"/>
</dbReference>
<proteinExistence type="inferred from homology"/>
<dbReference type="InterPro" id="IPR014722">
    <property type="entry name" value="Rib_uL2_dom2"/>
</dbReference>
<evidence type="ECO:0000256" key="3">
    <source>
        <dbReference type="ARBA" id="ARBA00023274"/>
    </source>
</evidence>
<keyword evidence="6" id="KW-1185">Reference proteome</keyword>
<keyword evidence="3" id="KW-0687">Ribonucleoprotein</keyword>
<evidence type="ECO:0000256" key="2">
    <source>
        <dbReference type="ARBA" id="ARBA00022980"/>
    </source>
</evidence>
<sequence length="489" mass="56546">MRTMRTAKALQKIKHIKQIKSSIKYHEAARAKKAPIFQERFEGTQARLRKEKYDAKWIKGDIKIARRNYREDWALGPLRPNRAVGENAELYGALDKDQLRFPEIPIATQRMKNKLREKAGLDPEWPIVVEDKRLYPIVKNDRVVVIRGKEMNKIGIVENISEDSHMVELKDVNKAYVDSSIFALSGSPEEKPKREFNFPFNVNDLRLVVPMSVTEIHDGRPVKVQQDVIVDKVVLEKYTRGLNPYTGERSHNNVILPEHRINPKTNEPVYHRYIAGTRHVIDWPLDKSVAEIAPPEAEAEAKAEPEESQGIAATVRNFTSKIFNPRSRRRQQTLESGLFSKSKKEEAVETPIEVEAESLDQYREREPLYTPKEIERKSLRYNIEETSSENVINPAALTSPRSKDQTPAKFRKDKPISKKLKVKTKPRITKTPQQVIWDYEARQRRKTTFTHHNQRPKLDVGLLEAIGMHMEKNGVKAVPKKSTEYNEVD</sequence>
<dbReference type="InterPro" id="IPR041988">
    <property type="entry name" value="Ribosomal_uL24_KOW"/>
</dbReference>
<accession>A0A6A6XNT9</accession>
<feature type="region of interest" description="Disordered" evidence="4">
    <location>
        <begin position="322"/>
        <end position="351"/>
    </location>
</feature>
<reference evidence="5" key="1">
    <citation type="journal article" date="2020" name="Stud. Mycol.">
        <title>101 Dothideomycetes genomes: a test case for predicting lifestyles and emergence of pathogens.</title>
        <authorList>
            <person name="Haridas S."/>
            <person name="Albert R."/>
            <person name="Binder M."/>
            <person name="Bloem J."/>
            <person name="Labutti K."/>
            <person name="Salamov A."/>
            <person name="Andreopoulos B."/>
            <person name="Baker S."/>
            <person name="Barry K."/>
            <person name="Bills G."/>
            <person name="Bluhm B."/>
            <person name="Cannon C."/>
            <person name="Castanera R."/>
            <person name="Culley D."/>
            <person name="Daum C."/>
            <person name="Ezra D."/>
            <person name="Gonzalez J."/>
            <person name="Henrissat B."/>
            <person name="Kuo A."/>
            <person name="Liang C."/>
            <person name="Lipzen A."/>
            <person name="Lutzoni F."/>
            <person name="Magnuson J."/>
            <person name="Mondo S."/>
            <person name="Nolan M."/>
            <person name="Ohm R."/>
            <person name="Pangilinan J."/>
            <person name="Park H.-J."/>
            <person name="Ramirez L."/>
            <person name="Alfaro M."/>
            <person name="Sun H."/>
            <person name="Tritt A."/>
            <person name="Yoshinaga Y."/>
            <person name="Zwiers L.-H."/>
            <person name="Turgeon B."/>
            <person name="Goodwin S."/>
            <person name="Spatafora J."/>
            <person name="Crous P."/>
            <person name="Grigoriev I."/>
        </authorList>
    </citation>
    <scope>NUCLEOTIDE SEQUENCE</scope>
    <source>
        <strain evidence="5">CBS 109.77</strain>
    </source>
</reference>
<dbReference type="Proteomes" id="UP000799757">
    <property type="component" value="Unassembled WGS sequence"/>
</dbReference>
<keyword evidence="2" id="KW-0689">Ribosomal protein</keyword>
<name>A0A6A6XNT9_9PLEO</name>
<evidence type="ECO:0000256" key="4">
    <source>
        <dbReference type="SAM" id="MobiDB-lite"/>
    </source>
</evidence>
<dbReference type="SUPFAM" id="SSF50104">
    <property type="entry name" value="Translation proteins SH3-like domain"/>
    <property type="match status" value="1"/>
</dbReference>
<evidence type="ECO:0000256" key="1">
    <source>
        <dbReference type="ARBA" id="ARBA00010618"/>
    </source>
</evidence>
<dbReference type="AlphaFoldDB" id="A0A6A6XNT9"/>
<dbReference type="GO" id="GO:0003723">
    <property type="term" value="F:RNA binding"/>
    <property type="evidence" value="ECO:0007669"/>
    <property type="project" value="InterPro"/>
</dbReference>
<gene>
    <name evidence="5" type="ORF">K505DRAFT_372088</name>
</gene>
<dbReference type="GO" id="GO:1990904">
    <property type="term" value="C:ribonucleoprotein complex"/>
    <property type="evidence" value="ECO:0007669"/>
    <property type="project" value="UniProtKB-KW"/>
</dbReference>
<dbReference type="OrthoDB" id="359154at2759"/>
<feature type="region of interest" description="Disordered" evidence="4">
    <location>
        <begin position="391"/>
        <end position="415"/>
    </location>
</feature>
<dbReference type="InterPro" id="IPR008991">
    <property type="entry name" value="Translation_prot_SH3-like_sf"/>
</dbReference>
<dbReference type="CDD" id="cd06089">
    <property type="entry name" value="KOW_RPL26"/>
    <property type="match status" value="1"/>
</dbReference>
<protein>
    <recommendedName>
        <fullName evidence="7">KOW domain-containing protein</fullName>
    </recommendedName>
</protein>